<evidence type="ECO:0000259" key="2">
    <source>
        <dbReference type="Pfam" id="PF04601"/>
    </source>
</evidence>
<dbReference type="PANTHER" id="PTHR31205:SF77">
    <property type="entry name" value="CROSS-LINKING PROTEIN, PUTATIVE (DUF569)-RELATED"/>
    <property type="match status" value="1"/>
</dbReference>
<reference evidence="3" key="1">
    <citation type="submission" date="2019-08" db="EMBL/GenBank/DDBJ databases">
        <title>Reference gene set and small RNA set construction with multiple tissues from Davidia involucrata Baill.</title>
        <authorList>
            <person name="Yang H."/>
            <person name="Zhou C."/>
            <person name="Li G."/>
            <person name="Wang J."/>
            <person name="Gao P."/>
            <person name="Wang M."/>
            <person name="Wang R."/>
            <person name="Zhao Y."/>
        </authorList>
    </citation>
    <scope>NUCLEOTIDE SEQUENCE</scope>
    <source>
        <tissue evidence="3">Mixed with DoveR01_LX</tissue>
    </source>
</reference>
<accession>A0A5B7AT17</accession>
<sequence length="181" mass="20990">MELFQKAKTVRLRSHHDKYLIAEDDEENVCQDRDGESKNAHWTVEFVNGDNFLRFKSCYGKYLTASNMPFLPGVTGRKVLQTLPKKMDSSVDWEPIRDGFQVRLRTRYGNFLRPNGGLPPWRNSVTHDVPHRNKTQEKILWDVDIVEEPRAKTSHHRRAVSHPMDTRSPSSALASSLMTWV</sequence>
<dbReference type="Gene3D" id="2.80.10.50">
    <property type="match status" value="1"/>
</dbReference>
<name>A0A5B7AT17_DAVIN</name>
<dbReference type="EMBL" id="GHES01029248">
    <property type="protein sequence ID" value="MPA59807.1"/>
    <property type="molecule type" value="Transcribed_RNA"/>
</dbReference>
<dbReference type="CDD" id="cd23340">
    <property type="entry name" value="beta-trefoil_FSCN_ACP-like"/>
    <property type="match status" value="1"/>
</dbReference>
<feature type="region of interest" description="Disordered" evidence="1">
    <location>
        <begin position="152"/>
        <end position="181"/>
    </location>
</feature>
<feature type="compositionally biased region" description="Polar residues" evidence="1">
    <location>
        <begin position="167"/>
        <end position="181"/>
    </location>
</feature>
<dbReference type="SUPFAM" id="SSF50405">
    <property type="entry name" value="Actin-crosslinking proteins"/>
    <property type="match status" value="1"/>
</dbReference>
<dbReference type="InterPro" id="IPR008999">
    <property type="entry name" value="Actin-crosslinking"/>
</dbReference>
<dbReference type="AlphaFoldDB" id="A0A5B7AT17"/>
<organism evidence="3">
    <name type="scientific">Davidia involucrata</name>
    <name type="common">Dove tree</name>
    <dbReference type="NCBI Taxonomy" id="16924"/>
    <lineage>
        <taxon>Eukaryota</taxon>
        <taxon>Viridiplantae</taxon>
        <taxon>Streptophyta</taxon>
        <taxon>Embryophyta</taxon>
        <taxon>Tracheophyta</taxon>
        <taxon>Spermatophyta</taxon>
        <taxon>Magnoliopsida</taxon>
        <taxon>eudicotyledons</taxon>
        <taxon>Gunneridae</taxon>
        <taxon>Pentapetalae</taxon>
        <taxon>asterids</taxon>
        <taxon>Cornales</taxon>
        <taxon>Nyssaceae</taxon>
        <taxon>Davidia</taxon>
    </lineage>
</organism>
<proteinExistence type="predicted"/>
<dbReference type="FunFam" id="2.80.10.50:FF:000067">
    <property type="entry name" value="BnaC05g19630D protein"/>
    <property type="match status" value="1"/>
</dbReference>
<protein>
    <recommendedName>
        <fullName evidence="2">DUF569 domain-containing protein</fullName>
    </recommendedName>
</protein>
<evidence type="ECO:0000256" key="1">
    <source>
        <dbReference type="SAM" id="MobiDB-lite"/>
    </source>
</evidence>
<dbReference type="InterPro" id="IPR007679">
    <property type="entry name" value="DUF569"/>
</dbReference>
<feature type="domain" description="DUF569" evidence="2">
    <location>
        <begin position="1"/>
        <end position="141"/>
    </location>
</feature>
<dbReference type="Pfam" id="PF04601">
    <property type="entry name" value="DUF569"/>
    <property type="match status" value="1"/>
</dbReference>
<evidence type="ECO:0000313" key="3">
    <source>
        <dbReference type="EMBL" id="MPA59807.1"/>
    </source>
</evidence>
<gene>
    <name evidence="3" type="ORF">Din_029248</name>
</gene>
<dbReference type="PANTHER" id="PTHR31205">
    <property type="entry name" value="ACTIN CROSS-LINKING PROTEIN (DUF569)"/>
    <property type="match status" value="1"/>
</dbReference>